<accession>A0A0E9WTD9</accession>
<proteinExistence type="predicted"/>
<evidence type="ECO:0000313" key="1">
    <source>
        <dbReference type="EMBL" id="JAH92790.1"/>
    </source>
</evidence>
<reference evidence="1" key="2">
    <citation type="journal article" date="2015" name="Fish Shellfish Immunol.">
        <title>Early steps in the European eel (Anguilla anguilla)-Vibrio vulnificus interaction in the gills: Role of the RtxA13 toxin.</title>
        <authorList>
            <person name="Callol A."/>
            <person name="Pajuelo D."/>
            <person name="Ebbesson L."/>
            <person name="Teles M."/>
            <person name="MacKenzie S."/>
            <person name="Amaro C."/>
        </authorList>
    </citation>
    <scope>NUCLEOTIDE SEQUENCE</scope>
</reference>
<name>A0A0E9WTD9_ANGAN</name>
<protein>
    <submittedName>
        <fullName evidence="1">Uncharacterized protein</fullName>
    </submittedName>
</protein>
<organism evidence="1">
    <name type="scientific">Anguilla anguilla</name>
    <name type="common">European freshwater eel</name>
    <name type="synonym">Muraena anguilla</name>
    <dbReference type="NCBI Taxonomy" id="7936"/>
    <lineage>
        <taxon>Eukaryota</taxon>
        <taxon>Metazoa</taxon>
        <taxon>Chordata</taxon>
        <taxon>Craniata</taxon>
        <taxon>Vertebrata</taxon>
        <taxon>Euteleostomi</taxon>
        <taxon>Actinopterygii</taxon>
        <taxon>Neopterygii</taxon>
        <taxon>Teleostei</taxon>
        <taxon>Anguilliformes</taxon>
        <taxon>Anguillidae</taxon>
        <taxon>Anguilla</taxon>
    </lineage>
</organism>
<reference evidence="1" key="1">
    <citation type="submission" date="2014-11" db="EMBL/GenBank/DDBJ databases">
        <authorList>
            <person name="Amaro Gonzalez C."/>
        </authorList>
    </citation>
    <scope>NUCLEOTIDE SEQUENCE</scope>
</reference>
<sequence>MKRISSTKEDEGFWAGQCSVLLEGQRSGLFGGQRQLLQIVDAVFVNQTDAEGGQVQDEAPFQLLHALLQKIHRLIPGQIGSVVAVQDGQGEEGSVAVGSEGGLGQGGQVVHVVEPGAVGLVIAGQQQVHVVRGPTAKVICEVLASEICSGSRAELITIPHLIELDILLNVLCKLHGVACLSNTQQQNLFAQLEHLVIVVLHLNYAAGRNIICCYQDKVLPLDTDQILHTVNLKTSLKQL</sequence>
<dbReference type="AlphaFoldDB" id="A0A0E9WTD9"/>
<dbReference type="EMBL" id="GBXM01015787">
    <property type="protein sequence ID" value="JAH92790.1"/>
    <property type="molecule type" value="Transcribed_RNA"/>
</dbReference>